<organism evidence="4">
    <name type="scientific">Soboliphyme baturini</name>
    <dbReference type="NCBI Taxonomy" id="241478"/>
    <lineage>
        <taxon>Eukaryota</taxon>
        <taxon>Metazoa</taxon>
        <taxon>Ecdysozoa</taxon>
        <taxon>Nematoda</taxon>
        <taxon>Enoplea</taxon>
        <taxon>Dorylaimia</taxon>
        <taxon>Dioctophymatida</taxon>
        <taxon>Dioctophymatoidea</taxon>
        <taxon>Soboliphymatidae</taxon>
        <taxon>Soboliphyme</taxon>
    </lineage>
</organism>
<dbReference type="Gene3D" id="1.10.287.40">
    <property type="entry name" value="Serine-tRNA synthetase, tRNA binding domain"/>
    <property type="match status" value="1"/>
</dbReference>
<dbReference type="InterPro" id="IPR002317">
    <property type="entry name" value="Ser-tRNA-ligase_type_1"/>
</dbReference>
<evidence type="ECO:0000313" key="4">
    <source>
        <dbReference type="WBParaSite" id="SBAD_0000254701-mRNA-1"/>
    </source>
</evidence>
<dbReference type="SUPFAM" id="SSF55681">
    <property type="entry name" value="Class II aaRS and biotin synthetases"/>
    <property type="match status" value="1"/>
</dbReference>
<sequence>MVLELDLFRVDKGGNPDVIRESQRKRFKDVTLVDKVVDADAEWRKCRFRVDQWNRLRNLCSKEMGKKIKNKETPGQTDDLPKSVLQNLGELKSQDISALSIQQIKRLRSVIDEQMVRDEELTKKLESERNSALREIGNLLHPSVPISSDENDNTVERLWGDITSRKKLSQIDLGLMIDGYDCERGAVTAGTRGYYLKGPLVFLEQALINFALQKLLGFGFTPIYTPFFMRKDVMQEVAQLSDFDEQLYKVLVEKAV</sequence>
<keyword evidence="3" id="KW-1185">Reference proteome</keyword>
<dbReference type="SUPFAM" id="SSF46589">
    <property type="entry name" value="tRNA-binding arm"/>
    <property type="match status" value="1"/>
</dbReference>
<dbReference type="InterPro" id="IPR015866">
    <property type="entry name" value="Ser-tRNA-synth_1_N"/>
</dbReference>
<dbReference type="FunFam" id="1.10.287.40:FF:000002">
    <property type="entry name" value="Serine--tRNA ligase, cytoplasmic"/>
    <property type="match status" value="1"/>
</dbReference>
<dbReference type="WBParaSite" id="SBAD_0000254701-mRNA-1">
    <property type="protein sequence ID" value="SBAD_0000254701-mRNA-1"/>
    <property type="gene ID" value="SBAD_0000254701"/>
</dbReference>
<dbReference type="PANTHER" id="PTHR11778">
    <property type="entry name" value="SERYL-TRNA SYNTHETASE"/>
    <property type="match status" value="1"/>
</dbReference>
<dbReference type="Gene3D" id="3.30.930.10">
    <property type="entry name" value="Bira Bifunctional Protein, Domain 2"/>
    <property type="match status" value="1"/>
</dbReference>
<evidence type="ECO:0000313" key="2">
    <source>
        <dbReference type="EMBL" id="VDO97608.1"/>
    </source>
</evidence>
<dbReference type="InterPro" id="IPR042103">
    <property type="entry name" value="SerRS_1_N_sf"/>
</dbReference>
<dbReference type="GO" id="GO:0005524">
    <property type="term" value="F:ATP binding"/>
    <property type="evidence" value="ECO:0007669"/>
    <property type="project" value="InterPro"/>
</dbReference>
<dbReference type="EMBL" id="UZAM01007224">
    <property type="protein sequence ID" value="VDO97608.1"/>
    <property type="molecule type" value="Genomic_DNA"/>
</dbReference>
<evidence type="ECO:0000259" key="1">
    <source>
        <dbReference type="Pfam" id="PF02403"/>
    </source>
</evidence>
<evidence type="ECO:0000313" key="3">
    <source>
        <dbReference type="Proteomes" id="UP000270296"/>
    </source>
</evidence>
<dbReference type="InterPro" id="IPR045864">
    <property type="entry name" value="aa-tRNA-synth_II/BPL/LPL"/>
</dbReference>
<reference evidence="4" key="1">
    <citation type="submission" date="2016-06" db="UniProtKB">
        <authorList>
            <consortium name="WormBaseParasite"/>
        </authorList>
    </citation>
    <scope>IDENTIFICATION</scope>
</reference>
<dbReference type="AlphaFoldDB" id="A0A183IFN6"/>
<name>A0A183IFN6_9BILA</name>
<protein>
    <submittedName>
        <fullName evidence="4">Seryl_tRNA_N domain-containing protein</fullName>
    </submittedName>
</protein>
<reference evidence="2 3" key="2">
    <citation type="submission" date="2018-11" db="EMBL/GenBank/DDBJ databases">
        <authorList>
            <consortium name="Pathogen Informatics"/>
        </authorList>
    </citation>
    <scope>NUCLEOTIDE SEQUENCE [LARGE SCALE GENOMIC DNA]</scope>
</reference>
<proteinExistence type="predicted"/>
<dbReference type="OrthoDB" id="10264585at2759"/>
<dbReference type="GO" id="GO:0006434">
    <property type="term" value="P:seryl-tRNA aminoacylation"/>
    <property type="evidence" value="ECO:0007669"/>
    <property type="project" value="InterPro"/>
</dbReference>
<gene>
    <name evidence="2" type="ORF">SBAD_LOCUS2430</name>
</gene>
<accession>A0A183IFN6</accession>
<dbReference type="Pfam" id="PF02403">
    <property type="entry name" value="Seryl_tRNA_N"/>
    <property type="match status" value="1"/>
</dbReference>
<dbReference type="InterPro" id="IPR010978">
    <property type="entry name" value="tRNA-bd_arm"/>
</dbReference>
<feature type="domain" description="Serine-tRNA synthetase type1 N-terminal" evidence="1">
    <location>
        <begin position="3"/>
        <end position="91"/>
    </location>
</feature>
<dbReference type="GO" id="GO:0004828">
    <property type="term" value="F:serine-tRNA ligase activity"/>
    <property type="evidence" value="ECO:0007669"/>
    <property type="project" value="InterPro"/>
</dbReference>
<dbReference type="Proteomes" id="UP000270296">
    <property type="component" value="Unassembled WGS sequence"/>
</dbReference>